<name>A0A1M6UA08_SELRU</name>
<evidence type="ECO:0000256" key="4">
    <source>
        <dbReference type="ARBA" id="ARBA00022741"/>
    </source>
</evidence>
<protein>
    <recommendedName>
        <fullName evidence="9">Lon protease</fullName>
        <ecNumber evidence="9">3.4.21.53</ecNumber>
    </recommendedName>
    <alternativeName>
        <fullName evidence="9">ATP-dependent protease La</fullName>
    </alternativeName>
</protein>
<dbReference type="GO" id="GO:0043565">
    <property type="term" value="F:sequence-specific DNA binding"/>
    <property type="evidence" value="ECO:0007669"/>
    <property type="project" value="UniProtKB-UniRule"/>
</dbReference>
<dbReference type="SUPFAM" id="SSF88697">
    <property type="entry name" value="PUA domain-like"/>
    <property type="match status" value="1"/>
</dbReference>
<dbReference type="Gene3D" id="3.40.50.300">
    <property type="entry name" value="P-loop containing nucleotide triphosphate hydrolases"/>
    <property type="match status" value="1"/>
</dbReference>
<keyword evidence="8 9" id="KW-0346">Stress response</keyword>
<dbReference type="GO" id="GO:0005524">
    <property type="term" value="F:ATP binding"/>
    <property type="evidence" value="ECO:0007669"/>
    <property type="project" value="UniProtKB-UniRule"/>
</dbReference>
<dbReference type="InterPro" id="IPR020568">
    <property type="entry name" value="Ribosomal_Su5_D2-typ_SF"/>
</dbReference>
<keyword evidence="3 9" id="KW-0645">Protease</keyword>
<dbReference type="FunFam" id="3.40.50.300:FF:000382">
    <property type="entry name" value="Lon protease homolog 2, peroxisomal"/>
    <property type="match status" value="1"/>
</dbReference>
<dbReference type="InterPro" id="IPR027065">
    <property type="entry name" value="Lon_Prtase"/>
</dbReference>
<feature type="domain" description="Lon N-terminal" evidence="15">
    <location>
        <begin position="7"/>
        <end position="200"/>
    </location>
</feature>
<dbReference type="InterPro" id="IPR027543">
    <property type="entry name" value="Lon_bac"/>
</dbReference>
<dbReference type="InterPro" id="IPR003959">
    <property type="entry name" value="ATPase_AAA_core"/>
</dbReference>
<comment type="function">
    <text evidence="9">ATP-dependent serine protease that mediates the selective degradation of mutant and abnormal proteins as well as certain short-lived regulatory proteins. Required for cellular homeostasis and for survival from DNA damage and developmental changes induced by stress. Degrades polypeptides processively to yield small peptide fragments that are 5 to 10 amino acids long. Binds to DNA in a double-stranded, site-specific manner.</text>
</comment>
<dbReference type="Pfam" id="PF05362">
    <property type="entry name" value="Lon_C"/>
    <property type="match status" value="1"/>
</dbReference>
<gene>
    <name evidence="9" type="primary">lon</name>
    <name evidence="16" type="ORF">SAMN05216582_11169</name>
</gene>
<evidence type="ECO:0000256" key="1">
    <source>
        <dbReference type="ARBA" id="ARBA00004496"/>
    </source>
</evidence>
<dbReference type="InterPro" id="IPR008268">
    <property type="entry name" value="Peptidase_S16_AS"/>
</dbReference>
<evidence type="ECO:0000259" key="14">
    <source>
        <dbReference type="PROSITE" id="PS51786"/>
    </source>
</evidence>
<dbReference type="Gene3D" id="1.20.58.1480">
    <property type="match status" value="1"/>
</dbReference>
<keyword evidence="5 9" id="KW-0378">Hydrolase</keyword>
<evidence type="ECO:0000256" key="11">
    <source>
        <dbReference type="PIRSR" id="PIRSR001174-2"/>
    </source>
</evidence>
<dbReference type="GO" id="GO:0016887">
    <property type="term" value="F:ATP hydrolysis activity"/>
    <property type="evidence" value="ECO:0007669"/>
    <property type="project" value="UniProtKB-UniRule"/>
</dbReference>
<evidence type="ECO:0000313" key="17">
    <source>
        <dbReference type="Proteomes" id="UP000184263"/>
    </source>
</evidence>
<comment type="similarity">
    <text evidence="9 12 13">Belongs to the peptidase S16 family.</text>
</comment>
<dbReference type="PIRSF" id="PIRSF001174">
    <property type="entry name" value="Lon_proteas"/>
    <property type="match status" value="1"/>
</dbReference>
<evidence type="ECO:0000256" key="13">
    <source>
        <dbReference type="RuleBase" id="RU000591"/>
    </source>
</evidence>
<dbReference type="GO" id="GO:0034605">
    <property type="term" value="P:cellular response to heat"/>
    <property type="evidence" value="ECO:0007669"/>
    <property type="project" value="UniProtKB-UniRule"/>
</dbReference>
<evidence type="ECO:0000259" key="15">
    <source>
        <dbReference type="PROSITE" id="PS51787"/>
    </source>
</evidence>
<proteinExistence type="evidence at transcript level"/>
<dbReference type="Pfam" id="PF22667">
    <property type="entry name" value="Lon_lid"/>
    <property type="match status" value="1"/>
</dbReference>
<evidence type="ECO:0000256" key="9">
    <source>
        <dbReference type="HAMAP-Rule" id="MF_01973"/>
    </source>
</evidence>
<dbReference type="GO" id="GO:0005737">
    <property type="term" value="C:cytoplasm"/>
    <property type="evidence" value="ECO:0007669"/>
    <property type="project" value="UniProtKB-SubCell"/>
</dbReference>
<evidence type="ECO:0000256" key="2">
    <source>
        <dbReference type="ARBA" id="ARBA00022490"/>
    </source>
</evidence>
<dbReference type="GO" id="GO:0004252">
    <property type="term" value="F:serine-type endopeptidase activity"/>
    <property type="evidence" value="ECO:0007669"/>
    <property type="project" value="UniProtKB-UniRule"/>
</dbReference>
<dbReference type="PROSITE" id="PS01046">
    <property type="entry name" value="LON_SER"/>
    <property type="match status" value="1"/>
</dbReference>
<dbReference type="RefSeq" id="WP_073089533.1">
    <property type="nucleotide sequence ID" value="NZ_FRBC01000011.1"/>
</dbReference>
<organism evidence="16 17">
    <name type="scientific">Selenomonas ruminantium</name>
    <dbReference type="NCBI Taxonomy" id="971"/>
    <lineage>
        <taxon>Bacteria</taxon>
        <taxon>Bacillati</taxon>
        <taxon>Bacillota</taxon>
        <taxon>Negativicutes</taxon>
        <taxon>Selenomonadales</taxon>
        <taxon>Selenomonadaceae</taxon>
        <taxon>Selenomonas</taxon>
    </lineage>
</organism>
<dbReference type="InterPro" id="IPR004815">
    <property type="entry name" value="Lon_bac/euk-typ"/>
</dbReference>
<dbReference type="NCBIfam" id="NF008053">
    <property type="entry name" value="PRK10787.1"/>
    <property type="match status" value="1"/>
</dbReference>
<evidence type="ECO:0000313" key="16">
    <source>
        <dbReference type="EMBL" id="SHK66082.1"/>
    </source>
</evidence>
<dbReference type="InterPro" id="IPR027417">
    <property type="entry name" value="P-loop_NTPase"/>
</dbReference>
<feature type="active site" evidence="9 10">
    <location>
        <position position="716"/>
    </location>
</feature>
<evidence type="ECO:0000256" key="6">
    <source>
        <dbReference type="ARBA" id="ARBA00022825"/>
    </source>
</evidence>
<dbReference type="PRINTS" id="PR00830">
    <property type="entry name" value="ENDOLAPTASE"/>
</dbReference>
<dbReference type="InterPro" id="IPR054594">
    <property type="entry name" value="Lon_lid"/>
</dbReference>
<dbReference type="SUPFAM" id="SSF52540">
    <property type="entry name" value="P-loop containing nucleoside triphosphate hydrolases"/>
    <property type="match status" value="1"/>
</dbReference>
<evidence type="ECO:0000256" key="3">
    <source>
        <dbReference type="ARBA" id="ARBA00022670"/>
    </source>
</evidence>
<dbReference type="PROSITE" id="PS51787">
    <property type="entry name" value="LON_N"/>
    <property type="match status" value="1"/>
</dbReference>
<evidence type="ECO:0000256" key="5">
    <source>
        <dbReference type="ARBA" id="ARBA00022801"/>
    </source>
</evidence>
<dbReference type="EMBL" id="FRBC01000011">
    <property type="protein sequence ID" value="SHK66082.1"/>
    <property type="molecule type" value="Genomic_DNA"/>
</dbReference>
<dbReference type="NCBIfam" id="TIGR00763">
    <property type="entry name" value="lon"/>
    <property type="match status" value="1"/>
</dbReference>
<keyword evidence="4 9" id="KW-0547">Nucleotide-binding</keyword>
<evidence type="ECO:0000256" key="8">
    <source>
        <dbReference type="ARBA" id="ARBA00023016"/>
    </source>
</evidence>
<dbReference type="Gene3D" id="1.20.5.5270">
    <property type="match status" value="1"/>
</dbReference>
<evidence type="ECO:0000256" key="10">
    <source>
        <dbReference type="PIRSR" id="PIRSR001174-1"/>
    </source>
</evidence>
<dbReference type="EC" id="3.4.21.53" evidence="9"/>
<dbReference type="HAMAP" id="MF_01973">
    <property type="entry name" value="lon_bact"/>
    <property type="match status" value="1"/>
</dbReference>
<evidence type="ECO:0000256" key="7">
    <source>
        <dbReference type="ARBA" id="ARBA00022840"/>
    </source>
</evidence>
<accession>A0A1M6UA08</accession>
<dbReference type="InterPro" id="IPR003593">
    <property type="entry name" value="AAA+_ATPase"/>
</dbReference>
<dbReference type="Gene3D" id="2.30.130.40">
    <property type="entry name" value="LON domain-like"/>
    <property type="match status" value="1"/>
</dbReference>
<keyword evidence="6 9" id="KW-0720">Serine protease</keyword>
<dbReference type="Pfam" id="PF02190">
    <property type="entry name" value="LON_substr_bdg"/>
    <property type="match status" value="1"/>
</dbReference>
<dbReference type="InterPro" id="IPR046336">
    <property type="entry name" value="Lon_prtase_N_sf"/>
</dbReference>
<comment type="catalytic activity">
    <reaction evidence="9 12">
        <text>Hydrolysis of proteins in presence of ATP.</text>
        <dbReference type="EC" id="3.4.21.53"/>
    </reaction>
</comment>
<dbReference type="CDD" id="cd19500">
    <property type="entry name" value="RecA-like_Lon"/>
    <property type="match status" value="1"/>
</dbReference>
<keyword evidence="7 9" id="KW-0067">ATP-binding</keyword>
<feature type="domain" description="Lon proteolytic" evidence="14">
    <location>
        <begin position="586"/>
        <end position="767"/>
    </location>
</feature>
<dbReference type="PROSITE" id="PS51786">
    <property type="entry name" value="LON_PROTEOLYTIC"/>
    <property type="match status" value="1"/>
</dbReference>
<evidence type="ECO:0000256" key="12">
    <source>
        <dbReference type="PROSITE-ProRule" id="PRU01122"/>
    </source>
</evidence>
<dbReference type="InterPro" id="IPR008269">
    <property type="entry name" value="Lon_proteolytic"/>
</dbReference>
<keyword evidence="2 9" id="KW-0963">Cytoplasm</keyword>
<dbReference type="Gene3D" id="1.10.8.60">
    <property type="match status" value="1"/>
</dbReference>
<dbReference type="OrthoDB" id="9803599at2"/>
<dbReference type="Gene3D" id="3.30.230.10">
    <property type="match status" value="1"/>
</dbReference>
<dbReference type="SMART" id="SM00464">
    <property type="entry name" value="LON"/>
    <property type="match status" value="1"/>
</dbReference>
<feature type="active site" evidence="9 10">
    <location>
        <position position="673"/>
    </location>
</feature>
<dbReference type="SUPFAM" id="SSF54211">
    <property type="entry name" value="Ribosomal protein S5 domain 2-like"/>
    <property type="match status" value="1"/>
</dbReference>
<dbReference type="GO" id="GO:0004176">
    <property type="term" value="F:ATP-dependent peptidase activity"/>
    <property type="evidence" value="ECO:0007669"/>
    <property type="project" value="UniProtKB-UniRule"/>
</dbReference>
<comment type="induction">
    <text evidence="9">By heat shock.</text>
</comment>
<dbReference type="Pfam" id="PF00004">
    <property type="entry name" value="AAA"/>
    <property type="match status" value="1"/>
</dbReference>
<comment type="subunit">
    <text evidence="9">Homohexamer. Organized in a ring with a central cavity.</text>
</comment>
<dbReference type="Proteomes" id="UP000184263">
    <property type="component" value="Unassembled WGS sequence"/>
</dbReference>
<sequence>MAELRTLPLLPLRGMVVFPYMMIHIDVGRNRSMAAIEEAMVENREVMLTTQTDAEAEEFTFEELYPVGVVAEIRQVIKLPGDTVRVLVEGKRRALIHEFHEQDNFDAVAVEEFTDKIDTSMNMEALNRAVVHQFEEWVRLSKKIPPETLVSVAIIDDAGRLADLIASHLNLKVETRQELLAAIDVKERLEKLYGVLTREMEILQMEHKIGKQVRKQMDKIQKDYYLREQIKAIRQELGDSNKSEIDEARKKLSEGNYPEFVQKAVEKELNRLESFSNMHAEAGVIRNYIDCLLELPWNEESEDTVDIAAAKKVLDEDHYGLTKVKDRILDYLAVHKLAKDKSAPILCLVGPPGVGKTSLATSVARATGREFVRASLGGVRDEAEIRGHRRTYVGAMPGRIIDGLRKVGKKNPVFLLDEIDKLSGDYHGDPSAALLEVLDPAQNSTFSDHFVDLPFDLSKVFWIVTANNLGNIPRPLRDRMEIIQLSSYTEVEKLEIAKRYLVARQRTQNGLKAKDISFGTGVLQKIISDYTRESGVRELEREIGSVCRKAARKIVEGEEAPVKVTKKNLTDFLGKVKFQDTKANKKPQVGVVTGMAWTEVGGTILPTEVTVLKGKGKLILTGQIGDVMQESAQAGLTYVRSRSDKLKLADDFYEKEDIHIHLPEGAIPKDGPSAGITMATAMISALTGKKVRSDVAMTGEITLRGHVLPIGGLKEKVLAAYREGMKTIVLPKDNEKDIDDIPEVVREKLEFKPVESMDEVLKIALLK</sequence>
<reference evidence="16 17" key="1">
    <citation type="submission" date="2016-11" db="EMBL/GenBank/DDBJ databases">
        <authorList>
            <person name="Jaros S."/>
            <person name="Januszkiewicz K."/>
            <person name="Wedrychowicz H."/>
        </authorList>
    </citation>
    <scope>NUCLEOTIDE SEQUENCE [LARGE SCALE GENOMIC DNA]</scope>
    <source>
        <strain evidence="16 17">HD4</strain>
    </source>
</reference>
<dbReference type="InterPro" id="IPR015947">
    <property type="entry name" value="PUA-like_sf"/>
</dbReference>
<comment type="subcellular location">
    <subcellularLocation>
        <location evidence="1 9">Cytoplasm</location>
    </subcellularLocation>
</comment>
<dbReference type="AlphaFoldDB" id="A0A1M6UA08"/>
<dbReference type="InterPro" id="IPR014721">
    <property type="entry name" value="Ribsml_uS5_D2-typ_fold_subgr"/>
</dbReference>
<dbReference type="InterPro" id="IPR003111">
    <property type="entry name" value="Lon_prtase_N"/>
</dbReference>
<dbReference type="PANTHER" id="PTHR10046">
    <property type="entry name" value="ATP DEPENDENT LON PROTEASE FAMILY MEMBER"/>
    <property type="match status" value="1"/>
</dbReference>
<feature type="binding site" evidence="9 11">
    <location>
        <begin position="350"/>
        <end position="357"/>
    </location>
    <ligand>
        <name>ATP</name>
        <dbReference type="ChEBI" id="CHEBI:30616"/>
    </ligand>
</feature>
<dbReference type="SMART" id="SM00382">
    <property type="entry name" value="AAA"/>
    <property type="match status" value="1"/>
</dbReference>
<dbReference type="GO" id="GO:0006515">
    <property type="term" value="P:protein quality control for misfolded or incompletely synthesized proteins"/>
    <property type="evidence" value="ECO:0007669"/>
    <property type="project" value="UniProtKB-UniRule"/>
</dbReference>